<dbReference type="Proteomes" id="UP000636800">
    <property type="component" value="Unassembled WGS sequence"/>
</dbReference>
<comment type="caution">
    <text evidence="2">The sequence shown here is derived from an EMBL/GenBank/DDBJ whole genome shotgun (WGS) entry which is preliminary data.</text>
</comment>
<feature type="region of interest" description="Disordered" evidence="1">
    <location>
        <begin position="197"/>
        <end position="220"/>
    </location>
</feature>
<evidence type="ECO:0000313" key="2">
    <source>
        <dbReference type="EMBL" id="KAG0446677.1"/>
    </source>
</evidence>
<name>A0A835U383_VANPL</name>
<organism evidence="2 3">
    <name type="scientific">Vanilla planifolia</name>
    <name type="common">Vanilla</name>
    <dbReference type="NCBI Taxonomy" id="51239"/>
    <lineage>
        <taxon>Eukaryota</taxon>
        <taxon>Viridiplantae</taxon>
        <taxon>Streptophyta</taxon>
        <taxon>Embryophyta</taxon>
        <taxon>Tracheophyta</taxon>
        <taxon>Spermatophyta</taxon>
        <taxon>Magnoliopsida</taxon>
        <taxon>Liliopsida</taxon>
        <taxon>Asparagales</taxon>
        <taxon>Orchidaceae</taxon>
        <taxon>Vanilloideae</taxon>
        <taxon>Vanilleae</taxon>
        <taxon>Vanilla</taxon>
    </lineage>
</organism>
<sequence length="220" mass="24058">MKRAPSNQADHRLREIRVSIPSKRQPTNDTVVPESLNMFLLPAFGVDPASTPTLATSAERLSPAFHQCRRHHVSSDFRVAAEVREVMDVRCCPGMSEACRTSAARPTGRRGDACPPRPAKKRTLASKLRLLLPGIRTPRGGCDTCFPWSLTSHCTPCVRDRHRSRRVSQEEAVGGDDVSWPETVGAGAQRIREVAASAHHGETDTGGVPMENRMKFDAGG</sequence>
<gene>
    <name evidence="2" type="ORF">HPP92_028719</name>
</gene>
<protein>
    <submittedName>
        <fullName evidence="2">Uncharacterized protein</fullName>
    </submittedName>
</protein>
<dbReference type="AlphaFoldDB" id="A0A835U383"/>
<evidence type="ECO:0000313" key="3">
    <source>
        <dbReference type="Proteomes" id="UP000636800"/>
    </source>
</evidence>
<keyword evidence="3" id="KW-1185">Reference proteome</keyword>
<reference evidence="2 3" key="1">
    <citation type="journal article" date="2020" name="Nat. Food">
        <title>A phased Vanilla planifolia genome enables genetic improvement of flavour and production.</title>
        <authorList>
            <person name="Hasing T."/>
            <person name="Tang H."/>
            <person name="Brym M."/>
            <person name="Khazi F."/>
            <person name="Huang T."/>
            <person name="Chambers A.H."/>
        </authorList>
    </citation>
    <scope>NUCLEOTIDE SEQUENCE [LARGE SCALE GENOMIC DNA]</scope>
    <source>
        <tissue evidence="2">Leaf</tissue>
    </source>
</reference>
<dbReference type="EMBL" id="JADCNL010000559">
    <property type="protein sequence ID" value="KAG0446677.1"/>
    <property type="molecule type" value="Genomic_DNA"/>
</dbReference>
<evidence type="ECO:0000256" key="1">
    <source>
        <dbReference type="SAM" id="MobiDB-lite"/>
    </source>
</evidence>
<accession>A0A835U383</accession>
<proteinExistence type="predicted"/>